<dbReference type="PANTHER" id="PTHR11717">
    <property type="entry name" value="LOW MOLECULAR WEIGHT PROTEIN TYROSINE PHOSPHATASE"/>
    <property type="match status" value="1"/>
</dbReference>
<feature type="region of interest" description="Disordered" evidence="2">
    <location>
        <begin position="36"/>
        <end position="55"/>
    </location>
</feature>
<comment type="caution">
    <text evidence="4">The sequence shown here is derived from an EMBL/GenBank/DDBJ whole genome shotgun (WGS) entry which is preliminary data.</text>
</comment>
<name>A0A388SWC8_9ACTN</name>
<gene>
    <name evidence="4" type="ORF">SSP531S_23880</name>
</gene>
<dbReference type="PANTHER" id="PTHR11717:SF7">
    <property type="entry name" value="LOW MOLECULAR WEIGHT PHOSPHOTYROSINE PROTEIN PHOSPHATASE"/>
    <property type="match status" value="1"/>
</dbReference>
<evidence type="ECO:0000256" key="1">
    <source>
        <dbReference type="ARBA" id="ARBA00013064"/>
    </source>
</evidence>
<dbReference type="GO" id="GO:0004725">
    <property type="term" value="F:protein tyrosine phosphatase activity"/>
    <property type="evidence" value="ECO:0007669"/>
    <property type="project" value="UniProtKB-EC"/>
</dbReference>
<sequence>MPLSVCFVSTGDICRSPTAGSVFRARVEGAGRDGAVAVDSAGTGGRHEGDGDDPRATGFEECTVMVEAASGGPLAAVREALEERAV</sequence>
<dbReference type="InterPro" id="IPR036196">
    <property type="entry name" value="Ptyr_pPase_sf"/>
</dbReference>
<dbReference type="Proteomes" id="UP000265354">
    <property type="component" value="Unassembled WGS sequence"/>
</dbReference>
<organism evidence="4 5">
    <name type="scientific">Streptomyces spongiicola</name>
    <dbReference type="NCBI Taxonomy" id="1690221"/>
    <lineage>
        <taxon>Bacteria</taxon>
        <taxon>Bacillati</taxon>
        <taxon>Actinomycetota</taxon>
        <taxon>Actinomycetes</taxon>
        <taxon>Kitasatosporales</taxon>
        <taxon>Streptomycetaceae</taxon>
        <taxon>Streptomyces</taxon>
    </lineage>
</organism>
<reference evidence="4 5" key="1">
    <citation type="submission" date="2018-07" db="EMBL/GenBank/DDBJ databases">
        <title>Whole Genome Shotgun Sequence of Streptomyces spongiicola strain 531S.</title>
        <authorList>
            <person name="Dohra H."/>
            <person name="Kodani S."/>
        </authorList>
    </citation>
    <scope>NUCLEOTIDE SEQUENCE [LARGE SCALE GENOMIC DNA]</scope>
    <source>
        <strain evidence="4 5">531S</strain>
    </source>
</reference>
<evidence type="ECO:0000256" key="2">
    <source>
        <dbReference type="SAM" id="MobiDB-lite"/>
    </source>
</evidence>
<dbReference type="SUPFAM" id="SSF52788">
    <property type="entry name" value="Phosphotyrosine protein phosphatases I"/>
    <property type="match status" value="1"/>
</dbReference>
<accession>A0A388SWC8</accession>
<evidence type="ECO:0000259" key="3">
    <source>
        <dbReference type="Pfam" id="PF01451"/>
    </source>
</evidence>
<dbReference type="EC" id="3.1.3.48" evidence="1"/>
<evidence type="ECO:0000313" key="4">
    <source>
        <dbReference type="EMBL" id="GBQ00963.1"/>
    </source>
</evidence>
<dbReference type="RefSeq" id="WP_116427557.1">
    <property type="nucleotide sequence ID" value="NZ_BGZL01000005.1"/>
</dbReference>
<dbReference type="Pfam" id="PF01451">
    <property type="entry name" value="LMWPc"/>
    <property type="match status" value="1"/>
</dbReference>
<dbReference type="EMBL" id="BGZL01000005">
    <property type="protein sequence ID" value="GBQ00963.1"/>
    <property type="molecule type" value="Genomic_DNA"/>
</dbReference>
<proteinExistence type="predicted"/>
<dbReference type="Gene3D" id="3.40.50.2300">
    <property type="match status" value="1"/>
</dbReference>
<dbReference type="InterPro" id="IPR050438">
    <property type="entry name" value="LMW_PTPase"/>
</dbReference>
<dbReference type="InterPro" id="IPR023485">
    <property type="entry name" value="Ptyr_pPase"/>
</dbReference>
<protein>
    <recommendedName>
        <fullName evidence="1">protein-tyrosine-phosphatase</fullName>
        <ecNumber evidence="1">3.1.3.48</ecNumber>
    </recommendedName>
</protein>
<feature type="domain" description="Phosphotyrosine protein phosphatase I" evidence="3">
    <location>
        <begin position="5"/>
        <end position="57"/>
    </location>
</feature>
<feature type="compositionally biased region" description="Basic and acidic residues" evidence="2">
    <location>
        <begin position="45"/>
        <end position="55"/>
    </location>
</feature>
<dbReference type="AlphaFoldDB" id="A0A388SWC8"/>
<evidence type="ECO:0000313" key="5">
    <source>
        <dbReference type="Proteomes" id="UP000265354"/>
    </source>
</evidence>